<dbReference type="Pfam" id="PF14054">
    <property type="entry name" value="DUF4249"/>
    <property type="match status" value="1"/>
</dbReference>
<sequence>MRLRYYCYCFILFVSVLSCKDRYIPDIQSTGTGYLVVEGVLNAGNAPTTLTVSRTKKIVAGNQPAYESGATITVEGSDNSVKPLTMTSAGIYQNNNLNLSASNKYRVRIKTGDGKEYLSDFVAVKTTPPIDSIGWKQNDDGVQLYVNTHDPANNTIYYRWDWDETWEIHSYYPSSLIYDPKSPQADAFGVRPREFPKEDVSVCWRYGKSTTLLFASSAKLTADVIHEFPINEIPAGDDRLSVNYSILLRQYAMDKAAYEFYDLMKKNTESIGSIFDPMPSELRGNIHCITNPAETVIGYIAAATITQKRVFIAAPPGWNFRQGCLQEFVVKNPDSTKTYFAGGALIPISEEKRVEPPADGYSASSGICVDCTTRGGSTQKPSYWP</sequence>
<name>W0F8M7_9BACT</name>
<dbReference type="Proteomes" id="UP000003586">
    <property type="component" value="Chromosome"/>
</dbReference>
<protein>
    <recommendedName>
        <fullName evidence="3">DUF4249 domain-containing protein</fullName>
    </recommendedName>
</protein>
<keyword evidence="2" id="KW-1185">Reference proteome</keyword>
<dbReference type="HOGENOM" id="CLU_056928_1_0_10"/>
<dbReference type="eggNOG" id="ENOG502Z8B7">
    <property type="taxonomic scope" value="Bacteria"/>
</dbReference>
<dbReference type="EMBL" id="CP007035">
    <property type="protein sequence ID" value="AHF17814.1"/>
    <property type="molecule type" value="Genomic_DNA"/>
</dbReference>
<reference evidence="1 2" key="1">
    <citation type="submission" date="2013-12" db="EMBL/GenBank/DDBJ databases">
        <authorList>
            <consortium name="DOE Joint Genome Institute"/>
            <person name="Eisen J."/>
            <person name="Huntemann M."/>
            <person name="Han J."/>
            <person name="Chen A."/>
            <person name="Kyrpides N."/>
            <person name="Mavromatis K."/>
            <person name="Markowitz V."/>
            <person name="Palaniappan K."/>
            <person name="Ivanova N."/>
            <person name="Schaumberg A."/>
            <person name="Pati A."/>
            <person name="Liolios K."/>
            <person name="Nordberg H.P."/>
            <person name="Cantor M.N."/>
            <person name="Hua S.X."/>
            <person name="Woyke T."/>
        </authorList>
    </citation>
    <scope>NUCLEOTIDE SEQUENCE [LARGE SCALE GENOMIC DNA]</scope>
    <source>
        <strain evidence="2">DSM 19437</strain>
    </source>
</reference>
<evidence type="ECO:0000313" key="2">
    <source>
        <dbReference type="Proteomes" id="UP000003586"/>
    </source>
</evidence>
<evidence type="ECO:0000313" key="1">
    <source>
        <dbReference type="EMBL" id="AHF17814.1"/>
    </source>
</evidence>
<dbReference type="PROSITE" id="PS51257">
    <property type="entry name" value="PROKAR_LIPOPROTEIN"/>
    <property type="match status" value="1"/>
</dbReference>
<proteinExistence type="predicted"/>
<accession>W0F8M7</accession>
<dbReference type="AlphaFoldDB" id="W0F8M7"/>
<dbReference type="OrthoDB" id="1062680at2"/>
<evidence type="ECO:0008006" key="3">
    <source>
        <dbReference type="Google" id="ProtNLM"/>
    </source>
</evidence>
<gene>
    <name evidence="1" type="ORF">NIASO_14660</name>
</gene>
<dbReference type="KEGG" id="nso:NIASO_14660"/>
<dbReference type="STRING" id="929713.NIASO_14660"/>
<dbReference type="InterPro" id="IPR025345">
    <property type="entry name" value="DUF4249"/>
</dbReference>
<dbReference type="RefSeq" id="WP_008586679.1">
    <property type="nucleotide sequence ID" value="NZ_CP007035.1"/>
</dbReference>
<organism evidence="1 2">
    <name type="scientific">Niabella soli DSM 19437</name>
    <dbReference type="NCBI Taxonomy" id="929713"/>
    <lineage>
        <taxon>Bacteria</taxon>
        <taxon>Pseudomonadati</taxon>
        <taxon>Bacteroidota</taxon>
        <taxon>Chitinophagia</taxon>
        <taxon>Chitinophagales</taxon>
        <taxon>Chitinophagaceae</taxon>
        <taxon>Niabella</taxon>
    </lineage>
</organism>